<dbReference type="Proteomes" id="UP001153332">
    <property type="component" value="Unassembled WGS sequence"/>
</dbReference>
<keyword evidence="2" id="KW-1185">Reference proteome</keyword>
<organism evidence="1 2">
    <name type="scientific">Lasiodiplodia mahajangana</name>
    <dbReference type="NCBI Taxonomy" id="1108764"/>
    <lineage>
        <taxon>Eukaryota</taxon>
        <taxon>Fungi</taxon>
        <taxon>Dikarya</taxon>
        <taxon>Ascomycota</taxon>
        <taxon>Pezizomycotina</taxon>
        <taxon>Dothideomycetes</taxon>
        <taxon>Dothideomycetes incertae sedis</taxon>
        <taxon>Botryosphaeriales</taxon>
        <taxon>Botryosphaeriaceae</taxon>
        <taxon>Lasiodiplodia</taxon>
    </lineage>
</organism>
<evidence type="ECO:0000313" key="1">
    <source>
        <dbReference type="EMBL" id="KAJ8124983.1"/>
    </source>
</evidence>
<comment type="caution">
    <text evidence="1">The sequence shown here is derived from an EMBL/GenBank/DDBJ whole genome shotgun (WGS) entry which is preliminary data.</text>
</comment>
<protein>
    <submittedName>
        <fullName evidence="1">Uncharacterized protein</fullName>
    </submittedName>
</protein>
<name>A0ACC2JBV7_9PEZI</name>
<sequence>MDAVGLLALPQDILIILPEYLHNIEDFMNTASTCRRLRACMATATPKVILRLAVAQSSVFFRPSPHFLATATARELGSWARKSAANEREFATKMQDGIDGVLELALDHCGLTMERIRELHSLRSSLINPVEDIIDKCVGQQWGLTPNFWDGGVDDAYTISAEPSETLFHLAMYGELFAPDFEPILNQDPNTRRISVETRLEFIKYCVPDFACFQNGHIQPNDAYMADGSLDPRRDVKATGPYAKGPDGNTPYIDDNNIALTWVIRSSRFRPRYKEIRAKAGVPDFQEDFDDGWWYDEGLDQDWRQRLWENVMVCQGLEGLGMLRPEMQDQWMDRISEWRNKIAKLDREPRVTKVGRQATLEYPYLLGDLRICASGLRAEQPDRLGLPRSSTMTPAESEGHWAYNTSHLETIRINPGN</sequence>
<gene>
    <name evidence="1" type="ORF">O1611_g8657</name>
</gene>
<dbReference type="EMBL" id="JAPUUL010002637">
    <property type="protein sequence ID" value="KAJ8124983.1"/>
    <property type="molecule type" value="Genomic_DNA"/>
</dbReference>
<evidence type="ECO:0000313" key="2">
    <source>
        <dbReference type="Proteomes" id="UP001153332"/>
    </source>
</evidence>
<reference evidence="1" key="1">
    <citation type="submission" date="2022-12" db="EMBL/GenBank/DDBJ databases">
        <title>Genome Sequence of Lasiodiplodia mahajangana.</title>
        <authorList>
            <person name="Buettner E."/>
        </authorList>
    </citation>
    <scope>NUCLEOTIDE SEQUENCE</scope>
    <source>
        <strain evidence="1">VT137</strain>
    </source>
</reference>
<proteinExistence type="predicted"/>
<accession>A0ACC2JBV7</accession>